<name>A0A9P7J0P1_9AGAM</name>
<feature type="domain" description="C2H2-type" evidence="2">
    <location>
        <begin position="33"/>
        <end position="55"/>
    </location>
</feature>
<feature type="domain" description="C2H2-type" evidence="2">
    <location>
        <begin position="63"/>
        <end position="88"/>
    </location>
</feature>
<organism evidence="3 4">
    <name type="scientific">Suillus plorans</name>
    <dbReference type="NCBI Taxonomy" id="116603"/>
    <lineage>
        <taxon>Eukaryota</taxon>
        <taxon>Fungi</taxon>
        <taxon>Dikarya</taxon>
        <taxon>Basidiomycota</taxon>
        <taxon>Agaricomycotina</taxon>
        <taxon>Agaricomycetes</taxon>
        <taxon>Agaricomycetidae</taxon>
        <taxon>Boletales</taxon>
        <taxon>Suillineae</taxon>
        <taxon>Suillaceae</taxon>
        <taxon>Suillus</taxon>
    </lineage>
</organism>
<dbReference type="InterPro" id="IPR013087">
    <property type="entry name" value="Znf_C2H2_type"/>
</dbReference>
<proteinExistence type="predicted"/>
<dbReference type="RefSeq" id="XP_041163446.1">
    <property type="nucleotide sequence ID" value="XM_041309263.1"/>
</dbReference>
<sequence length="211" mass="24087">MPKTCACPICNQNFPGFDDCKVYEAMHSPKNVYFCPWEGCIFATPHEASFHYHVDRYMGERSFICPREFCNYRTHTSSNLTQHRKKKHGYVPRPCNRCGPSATNSSGAQASSQPPPPAEPLPLGAFHQYQLQPIQPQAMQSYLTQYQPQSTQYQAPLHQSLEVFHGPAGTADYYTTYTRVARAPDRWTEVCICPGVLESSLKKPRDQCRRY</sequence>
<evidence type="ECO:0000313" key="4">
    <source>
        <dbReference type="Proteomes" id="UP000719766"/>
    </source>
</evidence>
<keyword evidence="4" id="KW-1185">Reference proteome</keyword>
<dbReference type="InterPro" id="IPR036236">
    <property type="entry name" value="Znf_C2H2_sf"/>
</dbReference>
<dbReference type="GeneID" id="64603027"/>
<dbReference type="SMART" id="SM00355">
    <property type="entry name" value="ZnF_C2H2"/>
    <property type="match status" value="2"/>
</dbReference>
<dbReference type="OrthoDB" id="654211at2759"/>
<gene>
    <name evidence="3" type="ORF">HD556DRAFT_1525403</name>
</gene>
<dbReference type="Proteomes" id="UP000719766">
    <property type="component" value="Unassembled WGS sequence"/>
</dbReference>
<evidence type="ECO:0000256" key="1">
    <source>
        <dbReference type="SAM" id="MobiDB-lite"/>
    </source>
</evidence>
<comment type="caution">
    <text evidence="3">The sequence shown here is derived from an EMBL/GenBank/DDBJ whole genome shotgun (WGS) entry which is preliminary data.</text>
</comment>
<dbReference type="EMBL" id="JABBWE010000012">
    <property type="protein sequence ID" value="KAG1798905.1"/>
    <property type="molecule type" value="Genomic_DNA"/>
</dbReference>
<evidence type="ECO:0000313" key="3">
    <source>
        <dbReference type="EMBL" id="KAG1798905.1"/>
    </source>
</evidence>
<reference evidence="3" key="1">
    <citation type="journal article" date="2020" name="New Phytol.">
        <title>Comparative genomics reveals dynamic genome evolution in host specialist ectomycorrhizal fungi.</title>
        <authorList>
            <person name="Lofgren L.A."/>
            <person name="Nguyen N.H."/>
            <person name="Vilgalys R."/>
            <person name="Ruytinx J."/>
            <person name="Liao H.L."/>
            <person name="Branco S."/>
            <person name="Kuo A."/>
            <person name="LaButti K."/>
            <person name="Lipzen A."/>
            <person name="Andreopoulos W."/>
            <person name="Pangilinan J."/>
            <person name="Riley R."/>
            <person name="Hundley H."/>
            <person name="Na H."/>
            <person name="Barry K."/>
            <person name="Grigoriev I.V."/>
            <person name="Stajich J.E."/>
            <person name="Kennedy P.G."/>
        </authorList>
    </citation>
    <scope>NUCLEOTIDE SEQUENCE</scope>
    <source>
        <strain evidence="3">S12</strain>
    </source>
</reference>
<protein>
    <recommendedName>
        <fullName evidence="2">C2H2-type domain-containing protein</fullName>
    </recommendedName>
</protein>
<evidence type="ECO:0000259" key="2">
    <source>
        <dbReference type="SMART" id="SM00355"/>
    </source>
</evidence>
<dbReference type="SUPFAM" id="SSF57667">
    <property type="entry name" value="beta-beta-alpha zinc fingers"/>
    <property type="match status" value="1"/>
</dbReference>
<dbReference type="AlphaFoldDB" id="A0A9P7J0P1"/>
<feature type="region of interest" description="Disordered" evidence="1">
    <location>
        <begin position="100"/>
        <end position="123"/>
    </location>
</feature>
<accession>A0A9P7J0P1</accession>
<dbReference type="Gene3D" id="3.30.160.60">
    <property type="entry name" value="Classic Zinc Finger"/>
    <property type="match status" value="1"/>
</dbReference>